<dbReference type="EMBL" id="JAULSV010000001">
    <property type="protein sequence ID" value="KAK0657494.1"/>
    <property type="molecule type" value="Genomic_DNA"/>
</dbReference>
<dbReference type="AlphaFoldDB" id="A0AA39YRU3"/>
<feature type="domain" description="DJ-1/PfpI" evidence="1">
    <location>
        <begin position="66"/>
        <end position="196"/>
    </location>
</feature>
<dbReference type="PANTHER" id="PTHR43130:SF7">
    <property type="entry name" value="DJ-1_PFPI DOMAIN-CONTAINING PROTEIN"/>
    <property type="match status" value="1"/>
</dbReference>
<protein>
    <submittedName>
        <fullName evidence="2">Class I glutamine amidotransferase-like protein</fullName>
    </submittedName>
</protein>
<dbReference type="PANTHER" id="PTHR43130">
    <property type="entry name" value="ARAC-FAMILY TRANSCRIPTIONAL REGULATOR"/>
    <property type="match status" value="1"/>
</dbReference>
<dbReference type="Pfam" id="PF01965">
    <property type="entry name" value="DJ-1_PfpI"/>
    <property type="match status" value="1"/>
</dbReference>
<dbReference type="InterPro" id="IPR002818">
    <property type="entry name" value="DJ-1/PfpI"/>
</dbReference>
<gene>
    <name evidence="2" type="ORF">B0T16DRAFT_452949</name>
</gene>
<dbReference type="Gene3D" id="3.40.50.880">
    <property type="match status" value="1"/>
</dbReference>
<sequence length="255" mass="27373">MGVPDSRKTVRLGVFMPAGAQLLDTACVDVLASMSYEYLSLLDGLAPPPILNIAPSVKIFHIGSVQPGEQIGLTAGVNTKCTNHYSDAEVEPGKLDIVLIPGPDPRSTYEKAALEWLAAHAARPETDILSVCTGIFVCGEAGLLKGKTVCGPRGLQSQLKTKFEGATWVGDSFRWIQDGNFWSCGGVTNGNDLVTAYARQTPKYFPGPIAEFGARITEVGDRPQKYEVGQTMFTLGMVWQVIKAAVLSIRKGKQA</sequence>
<dbReference type="Proteomes" id="UP001174936">
    <property type="component" value="Unassembled WGS sequence"/>
</dbReference>
<keyword evidence="3" id="KW-1185">Reference proteome</keyword>
<dbReference type="InterPro" id="IPR052158">
    <property type="entry name" value="INH-QAR"/>
</dbReference>
<evidence type="ECO:0000259" key="1">
    <source>
        <dbReference type="Pfam" id="PF01965"/>
    </source>
</evidence>
<name>A0AA39YRU3_9PEZI</name>
<reference evidence="2" key="1">
    <citation type="submission" date="2023-06" db="EMBL/GenBank/DDBJ databases">
        <title>Genome-scale phylogeny and comparative genomics of the fungal order Sordariales.</title>
        <authorList>
            <consortium name="Lawrence Berkeley National Laboratory"/>
            <person name="Hensen N."/>
            <person name="Bonometti L."/>
            <person name="Westerberg I."/>
            <person name="Brannstrom I.O."/>
            <person name="Guillou S."/>
            <person name="Cros-Aarteil S."/>
            <person name="Calhoun S."/>
            <person name="Haridas S."/>
            <person name="Kuo A."/>
            <person name="Mondo S."/>
            <person name="Pangilinan J."/>
            <person name="Riley R."/>
            <person name="Labutti K."/>
            <person name="Andreopoulos B."/>
            <person name="Lipzen A."/>
            <person name="Chen C."/>
            <person name="Yanf M."/>
            <person name="Daum C."/>
            <person name="Ng V."/>
            <person name="Clum A."/>
            <person name="Steindorff A."/>
            <person name="Ohm R."/>
            <person name="Martin F."/>
            <person name="Silar P."/>
            <person name="Natvig D."/>
            <person name="Lalanne C."/>
            <person name="Gautier V."/>
            <person name="Ament-Velasquez S.L."/>
            <person name="Kruys A."/>
            <person name="Hutchinson M.I."/>
            <person name="Powell A.J."/>
            <person name="Barry K."/>
            <person name="Miller A.N."/>
            <person name="Grigoriev I.V."/>
            <person name="Debuchy R."/>
            <person name="Gladieux P."/>
            <person name="Thoren M.H."/>
            <person name="Johannesson H."/>
        </authorList>
    </citation>
    <scope>NUCLEOTIDE SEQUENCE</scope>
    <source>
        <strain evidence="2">SMH2532-1</strain>
    </source>
</reference>
<proteinExistence type="predicted"/>
<dbReference type="InterPro" id="IPR029062">
    <property type="entry name" value="Class_I_gatase-like"/>
</dbReference>
<accession>A0AA39YRU3</accession>
<evidence type="ECO:0000313" key="2">
    <source>
        <dbReference type="EMBL" id="KAK0657494.1"/>
    </source>
</evidence>
<dbReference type="SUPFAM" id="SSF52317">
    <property type="entry name" value="Class I glutamine amidotransferase-like"/>
    <property type="match status" value="1"/>
</dbReference>
<organism evidence="2 3">
    <name type="scientific">Cercophora newfieldiana</name>
    <dbReference type="NCBI Taxonomy" id="92897"/>
    <lineage>
        <taxon>Eukaryota</taxon>
        <taxon>Fungi</taxon>
        <taxon>Dikarya</taxon>
        <taxon>Ascomycota</taxon>
        <taxon>Pezizomycotina</taxon>
        <taxon>Sordariomycetes</taxon>
        <taxon>Sordariomycetidae</taxon>
        <taxon>Sordariales</taxon>
        <taxon>Lasiosphaeriaceae</taxon>
        <taxon>Cercophora</taxon>
    </lineage>
</organism>
<evidence type="ECO:0000313" key="3">
    <source>
        <dbReference type="Proteomes" id="UP001174936"/>
    </source>
</evidence>
<keyword evidence="2" id="KW-0315">Glutamine amidotransferase</keyword>
<comment type="caution">
    <text evidence="2">The sequence shown here is derived from an EMBL/GenBank/DDBJ whole genome shotgun (WGS) entry which is preliminary data.</text>
</comment>